<evidence type="ECO:0000313" key="2">
    <source>
        <dbReference type="EMBL" id="KAE9038016.1"/>
    </source>
</evidence>
<sequence>MPQQGMSSTLGRTGEDFPRLNGSNFHVWNASIRAALDGQRLLGFIDQEVYDGGSDSSAANSDDEDPDPPKHKSSRPPSPSPSEELVSDTGTLPPATSDADDDQAAAAAQPKTGHASSEAPSDSSSGNSSDVTGAESKATKPSIKIPPVVKSFTETKKDKERRRALLRAQAKKARAKLRAAKKRAAPKPSAHERRRMERKTRSFLISTIDDAQVLLVEGSTSAFAIYQKLRDRYEGSTAHVAHYYINHYFMTIKYEEGTDPMEFFLTFERALKAAAEATGLVTIDEQKSLYFYHAMPSSWKLDLAIWKGSKKSIPYTDLKTNIERKVMDDYAMRKYIIAKGSQSRL</sequence>
<feature type="compositionally biased region" description="Low complexity" evidence="1">
    <location>
        <begin position="116"/>
        <end position="129"/>
    </location>
</feature>
<evidence type="ECO:0008006" key="6">
    <source>
        <dbReference type="Google" id="ProtNLM"/>
    </source>
</evidence>
<evidence type="ECO:0000313" key="4">
    <source>
        <dbReference type="Proteomes" id="UP000429607"/>
    </source>
</evidence>
<reference evidence="2 4" key="1">
    <citation type="submission" date="2018-09" db="EMBL/GenBank/DDBJ databases">
        <title>Genomic investigation of the strawberry pathogen Phytophthora fragariae indicates pathogenicity is determined by transcriptional variation in three key races.</title>
        <authorList>
            <person name="Adams T.M."/>
            <person name="Armitage A.D."/>
            <person name="Sobczyk M.K."/>
            <person name="Bates H.J."/>
            <person name="Dunwell J.M."/>
            <person name="Nellist C.F."/>
            <person name="Harrison R.J."/>
        </authorList>
    </citation>
    <scope>NUCLEOTIDE SEQUENCE [LARGE SCALE GENOMIC DNA]</scope>
    <source>
        <strain evidence="2 4">SCRP249</strain>
        <strain evidence="3 5">SCRP333</strain>
    </source>
</reference>
<evidence type="ECO:0000313" key="3">
    <source>
        <dbReference type="EMBL" id="KAE9345031.1"/>
    </source>
</evidence>
<protein>
    <recommendedName>
        <fullName evidence="6">Retrotransposon Copia-like N-terminal domain-containing protein</fullName>
    </recommendedName>
</protein>
<keyword evidence="5" id="KW-1185">Reference proteome</keyword>
<organism evidence="2 4">
    <name type="scientific">Phytophthora rubi</name>
    <dbReference type="NCBI Taxonomy" id="129364"/>
    <lineage>
        <taxon>Eukaryota</taxon>
        <taxon>Sar</taxon>
        <taxon>Stramenopiles</taxon>
        <taxon>Oomycota</taxon>
        <taxon>Peronosporomycetes</taxon>
        <taxon>Peronosporales</taxon>
        <taxon>Peronosporaceae</taxon>
        <taxon>Phytophthora</taxon>
    </lineage>
</organism>
<evidence type="ECO:0000313" key="5">
    <source>
        <dbReference type="Proteomes" id="UP000434957"/>
    </source>
</evidence>
<feature type="region of interest" description="Disordered" evidence="1">
    <location>
        <begin position="50"/>
        <end position="161"/>
    </location>
</feature>
<dbReference type="AlphaFoldDB" id="A0A6A3NAE0"/>
<dbReference type="Pfam" id="PF14223">
    <property type="entry name" value="Retrotran_gag_2"/>
    <property type="match status" value="1"/>
</dbReference>
<accession>A0A6A3NAE0</accession>
<name>A0A6A3NAE0_9STRA</name>
<feature type="region of interest" description="Disordered" evidence="1">
    <location>
        <begin position="178"/>
        <end position="197"/>
    </location>
</feature>
<dbReference type="Proteomes" id="UP000434957">
    <property type="component" value="Unassembled WGS sequence"/>
</dbReference>
<dbReference type="EMBL" id="QXFT01000399">
    <property type="protein sequence ID" value="KAE9345031.1"/>
    <property type="molecule type" value="Genomic_DNA"/>
</dbReference>
<feature type="compositionally biased region" description="Low complexity" evidence="1">
    <location>
        <begin position="51"/>
        <end position="60"/>
    </location>
</feature>
<evidence type="ECO:0000256" key="1">
    <source>
        <dbReference type="SAM" id="MobiDB-lite"/>
    </source>
</evidence>
<comment type="caution">
    <text evidence="2">The sequence shown here is derived from an EMBL/GenBank/DDBJ whole genome shotgun (WGS) entry which is preliminary data.</text>
</comment>
<gene>
    <name evidence="2" type="ORF">PR001_g8139</name>
    <name evidence="3" type="ORF">PR003_g8157</name>
</gene>
<proteinExistence type="predicted"/>
<dbReference type="Proteomes" id="UP000429607">
    <property type="component" value="Unassembled WGS sequence"/>
</dbReference>
<dbReference type="EMBL" id="QXFV01000422">
    <property type="protein sequence ID" value="KAE9038016.1"/>
    <property type="molecule type" value="Genomic_DNA"/>
</dbReference>